<dbReference type="GO" id="GO:0005886">
    <property type="term" value="C:plasma membrane"/>
    <property type="evidence" value="ECO:0007669"/>
    <property type="project" value="UniProtKB-SubCell"/>
</dbReference>
<reference evidence="7 8" key="1">
    <citation type="submission" date="2020-08" db="EMBL/GenBank/DDBJ databases">
        <title>Amycolatopsis sp. nov. DR6-1 isolated from Dendrobium heterocarpum.</title>
        <authorList>
            <person name="Tedsree N."/>
            <person name="Kuncharoen N."/>
            <person name="Likhitwitayawuid K."/>
            <person name="Tanasupawat S."/>
        </authorList>
    </citation>
    <scope>NUCLEOTIDE SEQUENCE [LARGE SCALE GENOMIC DNA]</scope>
    <source>
        <strain evidence="7 8">DR6-1</strain>
    </source>
</reference>
<keyword evidence="6" id="KW-0449">Lipoprotein</keyword>
<keyword evidence="4" id="KW-0472">Membrane</keyword>
<proteinExistence type="predicted"/>
<comment type="caution">
    <text evidence="7">The sequence shown here is derived from an EMBL/GenBank/DDBJ whole genome shotgun (WGS) entry which is preliminary data.</text>
</comment>
<evidence type="ECO:0000313" key="8">
    <source>
        <dbReference type="Proteomes" id="UP000526734"/>
    </source>
</evidence>
<organism evidence="7 8">
    <name type="scientific">Amycolatopsis dendrobii</name>
    <dbReference type="NCBI Taxonomy" id="2760662"/>
    <lineage>
        <taxon>Bacteria</taxon>
        <taxon>Bacillati</taxon>
        <taxon>Actinomycetota</taxon>
        <taxon>Actinomycetes</taxon>
        <taxon>Pseudonocardiales</taxon>
        <taxon>Pseudonocardiaceae</taxon>
        <taxon>Amycolatopsis</taxon>
    </lineage>
</organism>
<keyword evidence="2" id="KW-1003">Cell membrane</keyword>
<keyword evidence="3" id="KW-0732">Signal</keyword>
<dbReference type="Gene3D" id="3.30.2030.20">
    <property type="match status" value="1"/>
</dbReference>
<evidence type="ECO:0000313" key="7">
    <source>
        <dbReference type="EMBL" id="MBB1152645.1"/>
    </source>
</evidence>
<evidence type="ECO:0000256" key="2">
    <source>
        <dbReference type="ARBA" id="ARBA00022475"/>
    </source>
</evidence>
<evidence type="ECO:0008006" key="9">
    <source>
        <dbReference type="Google" id="ProtNLM"/>
    </source>
</evidence>
<protein>
    <recommendedName>
        <fullName evidence="9">Lipoprotein</fullName>
    </recommendedName>
</protein>
<evidence type="ECO:0000256" key="1">
    <source>
        <dbReference type="ARBA" id="ARBA00004193"/>
    </source>
</evidence>
<evidence type="ECO:0000256" key="6">
    <source>
        <dbReference type="ARBA" id="ARBA00023288"/>
    </source>
</evidence>
<dbReference type="Pfam" id="PF16708">
    <property type="entry name" value="LppA"/>
    <property type="match status" value="1"/>
</dbReference>
<evidence type="ECO:0000256" key="3">
    <source>
        <dbReference type="ARBA" id="ARBA00022729"/>
    </source>
</evidence>
<accession>A0A7W3VT58</accession>
<evidence type="ECO:0000256" key="5">
    <source>
        <dbReference type="ARBA" id="ARBA00023139"/>
    </source>
</evidence>
<gene>
    <name evidence="7" type="ORF">H4281_05850</name>
</gene>
<sequence length="144" mass="15451">MKLPDIDQAKATYTAMVTAIRDRLTAEFGRTWEKGSEVNSYTCGIGYIGVGSDSLKLHLPMWKSSGSLAEADWPRAQALVGQLAAGYGFRPAPEANQPGNHTMGYTDPNGAMLHFGTGNFTVIEVTTGCHLTAEAHRRGGPTHD</sequence>
<evidence type="ECO:0000256" key="4">
    <source>
        <dbReference type="ARBA" id="ARBA00023136"/>
    </source>
</evidence>
<dbReference type="EMBL" id="JACGZW010000002">
    <property type="protein sequence ID" value="MBB1152645.1"/>
    <property type="molecule type" value="Genomic_DNA"/>
</dbReference>
<comment type="subcellular location">
    <subcellularLocation>
        <location evidence="1">Cell membrane</location>
        <topology evidence="1">Lipid-anchor</topology>
    </subcellularLocation>
</comment>
<keyword evidence="8" id="KW-1185">Reference proteome</keyword>
<name>A0A7W3VT58_9PSEU</name>
<dbReference type="InterPro" id="IPR032018">
    <property type="entry name" value="LppA/LppB/LprP"/>
</dbReference>
<keyword evidence="5" id="KW-0564">Palmitate</keyword>
<dbReference type="AlphaFoldDB" id="A0A7W3VT58"/>
<dbReference type="Proteomes" id="UP000526734">
    <property type="component" value="Unassembled WGS sequence"/>
</dbReference>